<accession>A0AB37I700</accession>
<name>A0AB37I700_9ACTN</name>
<gene>
    <name evidence="2" type="ORF">J5A53_04015</name>
</gene>
<evidence type="ECO:0000313" key="2">
    <source>
        <dbReference type="EMBL" id="QUC11869.1"/>
    </source>
</evidence>
<dbReference type="GeneID" id="64408504"/>
<dbReference type="RefSeq" id="WP_157682476.1">
    <property type="nucleotide sequence ID" value="NZ_CAJZDL010000049.1"/>
</dbReference>
<sequence length="46" mass="5369">MTRTNDFPRESPVRPLDAPRGRSVTSRAPGIRADRLAHRTRQREKR</sequence>
<dbReference type="EMBL" id="CP072385">
    <property type="protein sequence ID" value="QUC11869.1"/>
    <property type="molecule type" value="Genomic_DNA"/>
</dbReference>
<reference evidence="2" key="1">
    <citation type="submission" date="2021-03" db="EMBL/GenBank/DDBJ databases">
        <title>Human Oral Microbial Genomes.</title>
        <authorList>
            <person name="Johnston C.D."/>
            <person name="Chen T."/>
            <person name="Dewhirst F.E."/>
        </authorList>
    </citation>
    <scope>NUCLEOTIDE SEQUENCE</scope>
    <source>
        <strain evidence="2">F0714</strain>
    </source>
</reference>
<evidence type="ECO:0000256" key="1">
    <source>
        <dbReference type="SAM" id="MobiDB-lite"/>
    </source>
</evidence>
<feature type="region of interest" description="Disordered" evidence="1">
    <location>
        <begin position="1"/>
        <end position="46"/>
    </location>
</feature>
<proteinExistence type="predicted"/>
<protein>
    <submittedName>
        <fullName evidence="2">Uncharacterized protein</fullName>
    </submittedName>
</protein>
<dbReference type="AlphaFoldDB" id="A0AB37I700"/>
<organism evidence="2 3">
    <name type="scientific">Arachnia propionica</name>
    <dbReference type="NCBI Taxonomy" id="1750"/>
    <lineage>
        <taxon>Bacteria</taxon>
        <taxon>Bacillati</taxon>
        <taxon>Actinomycetota</taxon>
        <taxon>Actinomycetes</taxon>
        <taxon>Propionibacteriales</taxon>
        <taxon>Propionibacteriaceae</taxon>
        <taxon>Arachnia</taxon>
    </lineage>
</organism>
<evidence type="ECO:0000313" key="3">
    <source>
        <dbReference type="Proteomes" id="UP000677180"/>
    </source>
</evidence>
<dbReference type="Proteomes" id="UP000677180">
    <property type="component" value="Chromosome"/>
</dbReference>
<feature type="compositionally biased region" description="Basic and acidic residues" evidence="1">
    <location>
        <begin position="1"/>
        <end position="20"/>
    </location>
</feature>